<dbReference type="InterPro" id="IPR038765">
    <property type="entry name" value="Papain-like_cys_pep_sf"/>
</dbReference>
<gene>
    <name evidence="4" type="ORF">SCUD_LOCUS11244</name>
</gene>
<dbReference type="Gene3D" id="3.90.70.10">
    <property type="entry name" value="Cysteine proteinases"/>
    <property type="match status" value="1"/>
</dbReference>
<dbReference type="SUPFAM" id="SSF54001">
    <property type="entry name" value="Cysteine proteinases"/>
    <property type="match status" value="1"/>
</dbReference>
<evidence type="ECO:0000313" key="5">
    <source>
        <dbReference type="Proteomes" id="UP000279833"/>
    </source>
</evidence>
<dbReference type="PROSITE" id="PS50235">
    <property type="entry name" value="USP_3"/>
    <property type="match status" value="1"/>
</dbReference>
<dbReference type="EMBL" id="UZAK01034286">
    <property type="protein sequence ID" value="VDP43694.1"/>
    <property type="molecule type" value="Genomic_DNA"/>
</dbReference>
<name>A0A183K8B5_9TREM</name>
<dbReference type="InterPro" id="IPR050185">
    <property type="entry name" value="Ub_carboxyl-term_hydrolase"/>
</dbReference>
<dbReference type="Pfam" id="PF00443">
    <property type="entry name" value="UCH"/>
    <property type="match status" value="1"/>
</dbReference>
<accession>A0A183K8B5</accession>
<dbReference type="PANTHER" id="PTHR21646">
    <property type="entry name" value="UBIQUITIN CARBOXYL-TERMINAL HYDROLASE"/>
    <property type="match status" value="1"/>
</dbReference>
<dbReference type="InterPro" id="IPR028889">
    <property type="entry name" value="USP"/>
</dbReference>
<evidence type="ECO:0000313" key="6">
    <source>
        <dbReference type="WBParaSite" id="SCUD_0001124401-mRNA-1"/>
    </source>
</evidence>
<evidence type="ECO:0000256" key="2">
    <source>
        <dbReference type="ARBA" id="ARBA00012759"/>
    </source>
</evidence>
<dbReference type="WBParaSite" id="SCUD_0001124401-mRNA-1">
    <property type="protein sequence ID" value="SCUD_0001124401-mRNA-1"/>
    <property type="gene ID" value="SCUD_0001124401"/>
</dbReference>
<sequence length="210" mass="24148">MKEIWDPDLANSSTSPSRFKSQIQRFAPRFMGYSQQDSQEFLRYVLEGLHMEVNRVQKRPNPIKPNYEAEDCLPDNEKANLYWKRYLSMDNSEIVAVKWIMKTSASGGKYGMQWTVWMQLKDLDFTDDLALLSHTHQKMQVKTTGVTTASVLVGLNMYKGKPTSSNKTWRIPTQSHLMENSRYLGIVIDEQGGSDADLKARIAKSRAEFL</sequence>
<feature type="domain" description="USP" evidence="3">
    <location>
        <begin position="1"/>
        <end position="210"/>
    </location>
</feature>
<evidence type="ECO:0000259" key="3">
    <source>
        <dbReference type="PROSITE" id="PS50235"/>
    </source>
</evidence>
<proteinExistence type="predicted"/>
<dbReference type="AlphaFoldDB" id="A0A183K8B5"/>
<dbReference type="Proteomes" id="UP000279833">
    <property type="component" value="Unassembled WGS sequence"/>
</dbReference>
<dbReference type="STRING" id="6186.A0A183K8B5"/>
<protein>
    <recommendedName>
        <fullName evidence="2">ubiquitinyl hydrolase 1</fullName>
        <ecNumber evidence="2">3.4.19.12</ecNumber>
    </recommendedName>
</protein>
<organism evidence="6">
    <name type="scientific">Schistosoma curassoni</name>
    <dbReference type="NCBI Taxonomy" id="6186"/>
    <lineage>
        <taxon>Eukaryota</taxon>
        <taxon>Metazoa</taxon>
        <taxon>Spiralia</taxon>
        <taxon>Lophotrochozoa</taxon>
        <taxon>Platyhelminthes</taxon>
        <taxon>Trematoda</taxon>
        <taxon>Digenea</taxon>
        <taxon>Strigeidida</taxon>
        <taxon>Schistosomatoidea</taxon>
        <taxon>Schistosomatidae</taxon>
        <taxon>Schistosoma</taxon>
    </lineage>
</organism>
<reference evidence="6" key="1">
    <citation type="submission" date="2016-06" db="UniProtKB">
        <authorList>
            <consortium name="WormBaseParasite"/>
        </authorList>
    </citation>
    <scope>IDENTIFICATION</scope>
</reference>
<dbReference type="EC" id="3.4.19.12" evidence="2"/>
<comment type="catalytic activity">
    <reaction evidence="1">
        <text>Thiol-dependent hydrolysis of ester, thioester, amide, peptide and isopeptide bonds formed by the C-terminal Gly of ubiquitin (a 76-residue protein attached to proteins as an intracellular targeting signal).</text>
        <dbReference type="EC" id="3.4.19.12"/>
    </reaction>
</comment>
<evidence type="ECO:0000313" key="4">
    <source>
        <dbReference type="EMBL" id="VDP43694.1"/>
    </source>
</evidence>
<dbReference type="PANTHER" id="PTHR21646:SF23">
    <property type="entry name" value="UBIQUITIN CARBOXYL-TERMINAL HYDROLASE USP2"/>
    <property type="match status" value="1"/>
</dbReference>
<dbReference type="InterPro" id="IPR001394">
    <property type="entry name" value="Peptidase_C19_UCH"/>
</dbReference>
<keyword evidence="5" id="KW-1185">Reference proteome</keyword>
<reference evidence="4 5" key="2">
    <citation type="submission" date="2018-11" db="EMBL/GenBank/DDBJ databases">
        <authorList>
            <consortium name="Pathogen Informatics"/>
        </authorList>
    </citation>
    <scope>NUCLEOTIDE SEQUENCE [LARGE SCALE GENOMIC DNA]</scope>
    <source>
        <strain evidence="4">Dakar</strain>
        <strain evidence="5">Dakar, Senegal</strain>
    </source>
</reference>
<evidence type="ECO:0000256" key="1">
    <source>
        <dbReference type="ARBA" id="ARBA00000707"/>
    </source>
</evidence>
<dbReference type="GO" id="GO:0016579">
    <property type="term" value="P:protein deubiquitination"/>
    <property type="evidence" value="ECO:0007669"/>
    <property type="project" value="InterPro"/>
</dbReference>
<dbReference type="GO" id="GO:0004843">
    <property type="term" value="F:cysteine-type deubiquitinase activity"/>
    <property type="evidence" value="ECO:0007669"/>
    <property type="project" value="UniProtKB-EC"/>
</dbReference>